<dbReference type="AlphaFoldDB" id="A0A4C1TXH3"/>
<sequence length="76" mass="8263">MLESDSKPPSHRTAGKNDSKQTKKTIMVRMRTRTDEFARLESGVSSARVWGRLPGSSTCSLQLVTSSLFPLAHSGG</sequence>
<name>A0A4C1TXH3_EUMVA</name>
<dbReference type="EMBL" id="BGZK01000099">
    <property type="protein sequence ID" value="GBP18628.1"/>
    <property type="molecule type" value="Genomic_DNA"/>
</dbReference>
<organism evidence="2 3">
    <name type="scientific">Eumeta variegata</name>
    <name type="common">Bagworm moth</name>
    <name type="synonym">Eumeta japonica</name>
    <dbReference type="NCBI Taxonomy" id="151549"/>
    <lineage>
        <taxon>Eukaryota</taxon>
        <taxon>Metazoa</taxon>
        <taxon>Ecdysozoa</taxon>
        <taxon>Arthropoda</taxon>
        <taxon>Hexapoda</taxon>
        <taxon>Insecta</taxon>
        <taxon>Pterygota</taxon>
        <taxon>Neoptera</taxon>
        <taxon>Endopterygota</taxon>
        <taxon>Lepidoptera</taxon>
        <taxon>Glossata</taxon>
        <taxon>Ditrysia</taxon>
        <taxon>Tineoidea</taxon>
        <taxon>Psychidae</taxon>
        <taxon>Oiketicinae</taxon>
        <taxon>Eumeta</taxon>
    </lineage>
</organism>
<evidence type="ECO:0000313" key="2">
    <source>
        <dbReference type="EMBL" id="GBP18628.1"/>
    </source>
</evidence>
<accession>A0A4C1TXH3</accession>
<comment type="caution">
    <text evidence="2">The sequence shown here is derived from an EMBL/GenBank/DDBJ whole genome shotgun (WGS) entry which is preliminary data.</text>
</comment>
<feature type="region of interest" description="Disordered" evidence="1">
    <location>
        <begin position="1"/>
        <end position="23"/>
    </location>
</feature>
<evidence type="ECO:0000313" key="3">
    <source>
        <dbReference type="Proteomes" id="UP000299102"/>
    </source>
</evidence>
<reference evidence="2 3" key="1">
    <citation type="journal article" date="2019" name="Commun. Biol.">
        <title>The bagworm genome reveals a unique fibroin gene that provides high tensile strength.</title>
        <authorList>
            <person name="Kono N."/>
            <person name="Nakamura H."/>
            <person name="Ohtoshi R."/>
            <person name="Tomita M."/>
            <person name="Numata K."/>
            <person name="Arakawa K."/>
        </authorList>
    </citation>
    <scope>NUCLEOTIDE SEQUENCE [LARGE SCALE GENOMIC DNA]</scope>
</reference>
<keyword evidence="3" id="KW-1185">Reference proteome</keyword>
<protein>
    <submittedName>
        <fullName evidence="2">Uncharacterized protein</fullName>
    </submittedName>
</protein>
<dbReference type="Proteomes" id="UP000299102">
    <property type="component" value="Unassembled WGS sequence"/>
</dbReference>
<gene>
    <name evidence="2" type="ORF">EVAR_14398_1</name>
</gene>
<proteinExistence type="predicted"/>
<evidence type="ECO:0000256" key="1">
    <source>
        <dbReference type="SAM" id="MobiDB-lite"/>
    </source>
</evidence>